<organism evidence="8 9">
    <name type="scientific">Tegillarca granosa</name>
    <name type="common">Malaysian cockle</name>
    <name type="synonym">Anadara granosa</name>
    <dbReference type="NCBI Taxonomy" id="220873"/>
    <lineage>
        <taxon>Eukaryota</taxon>
        <taxon>Metazoa</taxon>
        <taxon>Spiralia</taxon>
        <taxon>Lophotrochozoa</taxon>
        <taxon>Mollusca</taxon>
        <taxon>Bivalvia</taxon>
        <taxon>Autobranchia</taxon>
        <taxon>Pteriomorphia</taxon>
        <taxon>Arcoida</taxon>
        <taxon>Arcoidea</taxon>
        <taxon>Arcidae</taxon>
        <taxon>Tegillarca</taxon>
    </lineage>
</organism>
<dbReference type="PANTHER" id="PTHR11610">
    <property type="entry name" value="LIPASE"/>
    <property type="match status" value="1"/>
</dbReference>
<dbReference type="InterPro" id="IPR001024">
    <property type="entry name" value="PLAT/LH2_dom"/>
</dbReference>
<accession>A0ABQ9ER87</accession>
<evidence type="ECO:0000256" key="5">
    <source>
        <dbReference type="PROSITE-ProRule" id="PRU00152"/>
    </source>
</evidence>
<dbReference type="Pfam" id="PF00151">
    <property type="entry name" value="Lipase"/>
    <property type="match status" value="1"/>
</dbReference>
<dbReference type="InterPro" id="IPR029058">
    <property type="entry name" value="AB_hydrolase_fold"/>
</dbReference>
<dbReference type="PRINTS" id="PR00821">
    <property type="entry name" value="TAGLIPASE"/>
</dbReference>
<evidence type="ECO:0000256" key="2">
    <source>
        <dbReference type="ARBA" id="ARBA00010701"/>
    </source>
</evidence>
<sequence>MEQQTNEKKIDVETTELITFKSSNVCYGDLGCFGTGAPFFSLHRPLNFLPEKPTVINTRFLLYTRQNPDILHMLNANDLNSIKNSHFDSHRPTKFISHGFLENGFVTWMKNMKTELLKLGDFNVILVDWGDGSGLPYTQATANTRVVGAEIAKLIKTLQTNTFARAEDMHLIGHSLGAHICGYAGLDPADPYFQYTDPVVRLDPSDAQFVDVLHTDGESILKLGFGMMQAVGHVDYFPNNGEDQPGCEKGPVASIVTESSLYGGARSYVACNHLRAIDYYTESINSACPFHAFQCDNFDDFKSGLCMPCTGNHCGIMGYHSDRVKPSRGTTHVKYYLKTGSSGPFCRFHYEVRVSLSDDSSRTTWRGLLFANIFGSNGQIGENQLTDDYIELQPGKTYGFVLTSTHDLGTVTSINFHWKHSSRVWNPLEWNILNLRHPTLNVRTISVFDGKTSKMKID</sequence>
<dbReference type="Proteomes" id="UP001217089">
    <property type="component" value="Unassembled WGS sequence"/>
</dbReference>
<evidence type="ECO:0000313" key="8">
    <source>
        <dbReference type="EMBL" id="KAJ8306416.1"/>
    </source>
</evidence>
<protein>
    <recommendedName>
        <fullName evidence="7">PLAT domain-containing protein</fullName>
    </recommendedName>
</protein>
<comment type="caution">
    <text evidence="5">Lacks conserved residue(s) required for the propagation of feature annotation.</text>
</comment>
<dbReference type="Gene3D" id="2.60.60.20">
    <property type="entry name" value="PLAT/LH2 domain"/>
    <property type="match status" value="1"/>
</dbReference>
<dbReference type="SUPFAM" id="SSF49723">
    <property type="entry name" value="Lipase/lipooxygenase domain (PLAT/LH2 domain)"/>
    <property type="match status" value="1"/>
</dbReference>
<dbReference type="Gene3D" id="3.40.50.1820">
    <property type="entry name" value="alpha/beta hydrolase"/>
    <property type="match status" value="1"/>
</dbReference>
<dbReference type="SUPFAM" id="SSF53474">
    <property type="entry name" value="alpha/beta-Hydrolases"/>
    <property type="match status" value="1"/>
</dbReference>
<evidence type="ECO:0000256" key="6">
    <source>
        <dbReference type="RuleBase" id="RU004262"/>
    </source>
</evidence>
<dbReference type="InterPro" id="IPR013818">
    <property type="entry name" value="Lipase"/>
</dbReference>
<proteinExistence type="inferred from homology"/>
<dbReference type="InterPro" id="IPR016272">
    <property type="entry name" value="Lipase_LIPH"/>
</dbReference>
<evidence type="ECO:0000256" key="1">
    <source>
        <dbReference type="ARBA" id="ARBA00004613"/>
    </source>
</evidence>
<dbReference type="PRINTS" id="PR00823">
    <property type="entry name" value="PANCLIPASE"/>
</dbReference>
<name>A0ABQ9ER87_TEGGR</name>
<comment type="similarity">
    <text evidence="2 6">Belongs to the AB hydrolase superfamily. Lipase family.</text>
</comment>
<comment type="caution">
    <text evidence="8">The sequence shown here is derived from an EMBL/GenBank/DDBJ whole genome shotgun (WGS) entry which is preliminary data.</text>
</comment>
<dbReference type="InterPro" id="IPR033906">
    <property type="entry name" value="Lipase_N"/>
</dbReference>
<keyword evidence="3" id="KW-0964">Secreted</keyword>
<dbReference type="EMBL" id="JARBDR010000813">
    <property type="protein sequence ID" value="KAJ8306416.1"/>
    <property type="molecule type" value="Genomic_DNA"/>
</dbReference>
<comment type="subcellular location">
    <subcellularLocation>
        <location evidence="1">Secreted</location>
    </subcellularLocation>
</comment>
<gene>
    <name evidence="8" type="ORF">KUTeg_016961</name>
</gene>
<dbReference type="InterPro" id="IPR000734">
    <property type="entry name" value="TAG_lipase"/>
</dbReference>
<evidence type="ECO:0000313" key="9">
    <source>
        <dbReference type="Proteomes" id="UP001217089"/>
    </source>
</evidence>
<keyword evidence="9" id="KW-1185">Reference proteome</keyword>
<evidence type="ECO:0000256" key="4">
    <source>
        <dbReference type="ARBA" id="ARBA00023157"/>
    </source>
</evidence>
<dbReference type="Pfam" id="PF01477">
    <property type="entry name" value="PLAT"/>
    <property type="match status" value="1"/>
</dbReference>
<dbReference type="PIRSF" id="PIRSF000865">
    <property type="entry name" value="Lipoprotein_lipase_LIPH"/>
    <property type="match status" value="1"/>
</dbReference>
<evidence type="ECO:0000259" key="7">
    <source>
        <dbReference type="PROSITE" id="PS50095"/>
    </source>
</evidence>
<feature type="domain" description="PLAT" evidence="7">
    <location>
        <begin position="348"/>
        <end position="458"/>
    </location>
</feature>
<dbReference type="InterPro" id="IPR036392">
    <property type="entry name" value="PLAT/LH2_dom_sf"/>
</dbReference>
<dbReference type="InterPro" id="IPR002331">
    <property type="entry name" value="Lipase_panc"/>
</dbReference>
<dbReference type="CDD" id="cd00707">
    <property type="entry name" value="Pancreat_lipase_like"/>
    <property type="match status" value="1"/>
</dbReference>
<evidence type="ECO:0000256" key="3">
    <source>
        <dbReference type="ARBA" id="ARBA00022525"/>
    </source>
</evidence>
<dbReference type="PROSITE" id="PS50095">
    <property type="entry name" value="PLAT"/>
    <property type="match status" value="1"/>
</dbReference>
<keyword evidence="4" id="KW-1015">Disulfide bond</keyword>
<reference evidence="8 9" key="1">
    <citation type="submission" date="2022-12" db="EMBL/GenBank/DDBJ databases">
        <title>Chromosome-level genome of Tegillarca granosa.</title>
        <authorList>
            <person name="Kim J."/>
        </authorList>
    </citation>
    <scope>NUCLEOTIDE SEQUENCE [LARGE SCALE GENOMIC DNA]</scope>
    <source>
        <strain evidence="8">Teg-2019</strain>
        <tissue evidence="8">Adductor muscle</tissue>
    </source>
</reference>